<dbReference type="EMBL" id="CAKKLH010000245">
    <property type="protein sequence ID" value="CAH0106941.1"/>
    <property type="molecule type" value="Genomic_DNA"/>
</dbReference>
<gene>
    <name evidence="11" type="ORF">DGAL_LOCUS10111</name>
</gene>
<comment type="caution">
    <text evidence="11">The sequence shown here is derived from an EMBL/GenBank/DDBJ whole genome shotgun (WGS) entry which is preliminary data.</text>
</comment>
<dbReference type="GO" id="GO:0000139">
    <property type="term" value="C:Golgi membrane"/>
    <property type="evidence" value="ECO:0007669"/>
    <property type="project" value="TreeGrafter"/>
</dbReference>
<dbReference type="GO" id="GO:0015031">
    <property type="term" value="P:protein transport"/>
    <property type="evidence" value="ECO:0007669"/>
    <property type="project" value="UniProtKB-KW"/>
</dbReference>
<dbReference type="Pfam" id="PF08571">
    <property type="entry name" value="Yos1"/>
    <property type="match status" value="1"/>
</dbReference>
<proteinExistence type="inferred from homology"/>
<comment type="similarity">
    <text evidence="8">Belongs to the YOS1 family.</text>
</comment>
<evidence type="ECO:0000256" key="3">
    <source>
        <dbReference type="ARBA" id="ARBA00022448"/>
    </source>
</evidence>
<evidence type="ECO:0000256" key="4">
    <source>
        <dbReference type="ARBA" id="ARBA00022692"/>
    </source>
</evidence>
<evidence type="ECO:0000256" key="1">
    <source>
        <dbReference type="ARBA" id="ARBA00004370"/>
    </source>
</evidence>
<evidence type="ECO:0000313" key="12">
    <source>
        <dbReference type="Proteomes" id="UP000789390"/>
    </source>
</evidence>
<evidence type="ECO:0000256" key="9">
    <source>
        <dbReference type="ARBA" id="ARBA00045999"/>
    </source>
</evidence>
<comment type="function">
    <text evidence="9">Regulator of endoplasmic reticulum secretion that acts as a key determinant of brain size. Required for secretion of extracellular matrix proteins. Required for correct brain development by depositing sufficient extracellular matrix proteins for tissue integrity and the proliferation of neural progenitors. Acts as a regulator of the unfolded protein response (UPR).</text>
</comment>
<protein>
    <recommendedName>
        <fullName evidence="2">Immediate early response 3-interacting protein 1</fullName>
    </recommendedName>
</protein>
<dbReference type="Proteomes" id="UP000789390">
    <property type="component" value="Unassembled WGS sequence"/>
</dbReference>
<feature type="transmembrane region" description="Helical" evidence="10">
    <location>
        <begin position="58"/>
        <end position="77"/>
    </location>
</feature>
<dbReference type="PANTHER" id="PTHR15858:SF0">
    <property type="entry name" value="IMMEDIATE EARLY RESPONSE 3-INTERACTING PROTEIN 1"/>
    <property type="match status" value="1"/>
</dbReference>
<evidence type="ECO:0000256" key="7">
    <source>
        <dbReference type="ARBA" id="ARBA00023136"/>
    </source>
</evidence>
<keyword evidence="5" id="KW-0653">Protein transport</keyword>
<sequence>MAFTFWSLLEASLLIVNAIVFYKKKGFLPKGGKQIQGYGSGPNVKSQILNLIRSVRTVMRIPLIFINIVVILMKFVLG</sequence>
<reference evidence="11" key="1">
    <citation type="submission" date="2021-11" db="EMBL/GenBank/DDBJ databases">
        <authorList>
            <person name="Schell T."/>
        </authorList>
    </citation>
    <scope>NUCLEOTIDE SEQUENCE</scope>
    <source>
        <strain evidence="11">M5</strain>
    </source>
</reference>
<dbReference type="AlphaFoldDB" id="A0A8J2RQB4"/>
<evidence type="ECO:0000256" key="6">
    <source>
        <dbReference type="ARBA" id="ARBA00022989"/>
    </source>
</evidence>
<organism evidence="11 12">
    <name type="scientific">Daphnia galeata</name>
    <dbReference type="NCBI Taxonomy" id="27404"/>
    <lineage>
        <taxon>Eukaryota</taxon>
        <taxon>Metazoa</taxon>
        <taxon>Ecdysozoa</taxon>
        <taxon>Arthropoda</taxon>
        <taxon>Crustacea</taxon>
        <taxon>Branchiopoda</taxon>
        <taxon>Diplostraca</taxon>
        <taxon>Cladocera</taxon>
        <taxon>Anomopoda</taxon>
        <taxon>Daphniidae</taxon>
        <taxon>Daphnia</taxon>
    </lineage>
</organism>
<dbReference type="InterPro" id="IPR013880">
    <property type="entry name" value="Yos1"/>
</dbReference>
<comment type="subcellular location">
    <subcellularLocation>
        <location evidence="1">Membrane</location>
    </subcellularLocation>
</comment>
<evidence type="ECO:0000313" key="11">
    <source>
        <dbReference type="EMBL" id="CAH0106941.1"/>
    </source>
</evidence>
<evidence type="ECO:0000256" key="10">
    <source>
        <dbReference type="SAM" id="Phobius"/>
    </source>
</evidence>
<name>A0A8J2RQB4_9CRUS</name>
<keyword evidence="3" id="KW-0813">Transport</keyword>
<dbReference type="GO" id="GO:0030134">
    <property type="term" value="C:COPII-coated ER to Golgi transport vesicle"/>
    <property type="evidence" value="ECO:0007669"/>
    <property type="project" value="TreeGrafter"/>
</dbReference>
<keyword evidence="4 10" id="KW-0812">Transmembrane</keyword>
<feature type="transmembrane region" description="Helical" evidence="10">
    <location>
        <begin position="6"/>
        <end position="22"/>
    </location>
</feature>
<evidence type="ECO:0000256" key="5">
    <source>
        <dbReference type="ARBA" id="ARBA00022927"/>
    </source>
</evidence>
<dbReference type="GO" id="GO:0005789">
    <property type="term" value="C:endoplasmic reticulum membrane"/>
    <property type="evidence" value="ECO:0007669"/>
    <property type="project" value="TreeGrafter"/>
</dbReference>
<dbReference type="OrthoDB" id="15356at2759"/>
<keyword evidence="7 10" id="KW-0472">Membrane</keyword>
<evidence type="ECO:0000256" key="8">
    <source>
        <dbReference type="ARBA" id="ARBA00024203"/>
    </source>
</evidence>
<dbReference type="PANTHER" id="PTHR15858">
    <property type="entry name" value="IMMEDIATE EARLY RESPONSE 3-INTERACTING PROTEIN 1"/>
    <property type="match status" value="1"/>
</dbReference>
<keyword evidence="12" id="KW-1185">Reference proteome</keyword>
<evidence type="ECO:0000256" key="2">
    <source>
        <dbReference type="ARBA" id="ARBA00016434"/>
    </source>
</evidence>
<keyword evidence="6 10" id="KW-1133">Transmembrane helix</keyword>
<accession>A0A8J2RQB4</accession>
<dbReference type="GO" id="GO:0006888">
    <property type="term" value="P:endoplasmic reticulum to Golgi vesicle-mediated transport"/>
    <property type="evidence" value="ECO:0007669"/>
    <property type="project" value="TreeGrafter"/>
</dbReference>